<accession>A0ABR4A3R6</accession>
<evidence type="ECO:0000313" key="1">
    <source>
        <dbReference type="EMBL" id="KAL2040559.1"/>
    </source>
</evidence>
<dbReference type="EMBL" id="JBEFKJ010000020">
    <property type="protein sequence ID" value="KAL2040559.1"/>
    <property type="molecule type" value="Genomic_DNA"/>
</dbReference>
<name>A0ABR4A3R6_9LECA</name>
<reference evidence="1 2" key="1">
    <citation type="submission" date="2024-09" db="EMBL/GenBank/DDBJ databases">
        <title>Rethinking Asexuality: The Enigmatic Case of Functional Sexual Genes in Lepraria (Stereocaulaceae).</title>
        <authorList>
            <person name="Doellman M."/>
            <person name="Sun Y."/>
            <person name="Barcenas-Pena A."/>
            <person name="Lumbsch H.T."/>
            <person name="Grewe F."/>
        </authorList>
    </citation>
    <scope>NUCLEOTIDE SEQUENCE [LARGE SCALE GENOMIC DNA]</scope>
    <source>
        <strain evidence="1 2">Mercado 3170</strain>
    </source>
</reference>
<dbReference type="Proteomes" id="UP001590950">
    <property type="component" value="Unassembled WGS sequence"/>
</dbReference>
<gene>
    <name evidence="1" type="ORF">N7G274_006538</name>
</gene>
<comment type="caution">
    <text evidence="1">The sequence shown here is derived from an EMBL/GenBank/DDBJ whole genome shotgun (WGS) entry which is preliminary data.</text>
</comment>
<organism evidence="1 2">
    <name type="scientific">Stereocaulon virgatum</name>
    <dbReference type="NCBI Taxonomy" id="373712"/>
    <lineage>
        <taxon>Eukaryota</taxon>
        <taxon>Fungi</taxon>
        <taxon>Dikarya</taxon>
        <taxon>Ascomycota</taxon>
        <taxon>Pezizomycotina</taxon>
        <taxon>Lecanoromycetes</taxon>
        <taxon>OSLEUM clade</taxon>
        <taxon>Lecanoromycetidae</taxon>
        <taxon>Lecanorales</taxon>
        <taxon>Lecanorineae</taxon>
        <taxon>Stereocaulaceae</taxon>
        <taxon>Stereocaulon</taxon>
    </lineage>
</organism>
<protein>
    <submittedName>
        <fullName evidence="1">Uncharacterized protein</fullName>
    </submittedName>
</protein>
<proteinExistence type="predicted"/>
<sequence>MDMIDFLTHDNVPYEFLSEGARPSESRMKTMELPRRYSFGTCTWAIVSLADIPMGLLPAGPTGSFPKSDVAHWDDFYAPSLYGLDFQCSRNLHNVGYAIVGGFWLPNSNAMLETSCLTFTIVNGMPGEITCYLSLWHEINI</sequence>
<evidence type="ECO:0000313" key="2">
    <source>
        <dbReference type="Proteomes" id="UP001590950"/>
    </source>
</evidence>
<keyword evidence="2" id="KW-1185">Reference proteome</keyword>